<dbReference type="OrthoDB" id="9803333at2"/>
<dbReference type="EMBL" id="PYGB01000002">
    <property type="protein sequence ID" value="PSK87566.1"/>
    <property type="molecule type" value="Genomic_DNA"/>
</dbReference>
<name>A0A1X6YUC8_9RHOB</name>
<evidence type="ECO:0000313" key="6">
    <source>
        <dbReference type="Proteomes" id="UP000240624"/>
    </source>
</evidence>
<evidence type="ECO:0000313" key="5">
    <source>
        <dbReference type="Proteomes" id="UP000193495"/>
    </source>
</evidence>
<dbReference type="PANTHER" id="PTHR24321:SF8">
    <property type="entry name" value="ESTRADIOL 17-BETA-DEHYDROGENASE 8-RELATED"/>
    <property type="match status" value="1"/>
</dbReference>
<dbReference type="FunFam" id="3.40.50.720:FF:000084">
    <property type="entry name" value="Short-chain dehydrogenase reductase"/>
    <property type="match status" value="1"/>
</dbReference>
<dbReference type="Gene3D" id="3.40.50.720">
    <property type="entry name" value="NAD(P)-binding Rossmann-like Domain"/>
    <property type="match status" value="1"/>
</dbReference>
<dbReference type="GO" id="GO:0047936">
    <property type="term" value="F:glucose 1-dehydrogenase [NAD(P)+] activity"/>
    <property type="evidence" value="ECO:0007669"/>
    <property type="project" value="UniProtKB-EC"/>
</dbReference>
<proteinExistence type="inferred from homology"/>
<comment type="similarity">
    <text evidence="1">Belongs to the short-chain dehydrogenases/reductases (SDR) family.</text>
</comment>
<dbReference type="RefSeq" id="WP_085895519.1">
    <property type="nucleotide sequence ID" value="NZ_FWFY01000003.1"/>
</dbReference>
<dbReference type="PRINTS" id="PR00081">
    <property type="entry name" value="GDHRDH"/>
</dbReference>
<reference evidence="4 5" key="1">
    <citation type="submission" date="2017-03" db="EMBL/GenBank/DDBJ databases">
        <authorList>
            <person name="Afonso C.L."/>
            <person name="Miller P.J."/>
            <person name="Scott M.A."/>
            <person name="Spackman E."/>
            <person name="Goraichik I."/>
            <person name="Dimitrov K.M."/>
            <person name="Suarez D.L."/>
            <person name="Swayne D.E."/>
        </authorList>
    </citation>
    <scope>NUCLEOTIDE SEQUENCE [LARGE SCALE GENOMIC DNA]</scope>
    <source>
        <strain evidence="4 5">CECT 8367</strain>
    </source>
</reference>
<sequence>MTQHMKRALVTGGAKGIGRGLVERLAQEGWEVAAMDRDAGALQGLPQGARAIEGDVSDEASVRAAIAATGWDGLDLLVNNAGLASPEAGPIEDLALADWQKWIGTNLTGAFLMTKHCVPLLRARRGAIVNITSSRAHQSEPQTEPYAAAKGGLTALTHALAISLGPEIRVNAIAPGWIVTTGWDELREIDHAQHPAGRAGRPEDVAEAVLWLAGAGFMTGESILLDGGMTRKMIYAE</sequence>
<dbReference type="PANTHER" id="PTHR24321">
    <property type="entry name" value="DEHYDROGENASES, SHORT CHAIN"/>
    <property type="match status" value="1"/>
</dbReference>
<evidence type="ECO:0000256" key="2">
    <source>
        <dbReference type="ARBA" id="ARBA00023002"/>
    </source>
</evidence>
<dbReference type="Proteomes" id="UP000240624">
    <property type="component" value="Unassembled WGS sequence"/>
</dbReference>
<dbReference type="PROSITE" id="PS00061">
    <property type="entry name" value="ADH_SHORT"/>
    <property type="match status" value="1"/>
</dbReference>
<evidence type="ECO:0000313" key="4">
    <source>
        <dbReference type="EMBL" id="SLN31199.1"/>
    </source>
</evidence>
<dbReference type="InterPro" id="IPR002347">
    <property type="entry name" value="SDR_fam"/>
</dbReference>
<accession>A0A1X6YUC8</accession>
<organism evidence="4 5">
    <name type="scientific">Limimaricola soesokkakensis</name>
    <dbReference type="NCBI Taxonomy" id="1343159"/>
    <lineage>
        <taxon>Bacteria</taxon>
        <taxon>Pseudomonadati</taxon>
        <taxon>Pseudomonadota</taxon>
        <taxon>Alphaproteobacteria</taxon>
        <taxon>Rhodobacterales</taxon>
        <taxon>Paracoccaceae</taxon>
        <taxon>Limimaricola</taxon>
    </lineage>
</organism>
<dbReference type="InterPro" id="IPR036291">
    <property type="entry name" value="NAD(P)-bd_dom_sf"/>
</dbReference>
<keyword evidence="6" id="KW-1185">Reference proteome</keyword>
<dbReference type="PRINTS" id="PR00080">
    <property type="entry name" value="SDRFAMILY"/>
</dbReference>
<dbReference type="EMBL" id="FWFY01000003">
    <property type="protein sequence ID" value="SLN31199.1"/>
    <property type="molecule type" value="Genomic_DNA"/>
</dbReference>
<dbReference type="AlphaFoldDB" id="A0A1X6YUC8"/>
<dbReference type="Pfam" id="PF13561">
    <property type="entry name" value="adh_short_C2"/>
    <property type="match status" value="1"/>
</dbReference>
<protein>
    <submittedName>
        <fullName evidence="4">Glucose 1-dehydrogenase 2</fullName>
        <ecNumber evidence="4">1.1.1.47</ecNumber>
    </submittedName>
    <submittedName>
        <fullName evidence="3">NAD(P)-dependent dehydrogenase (Short-subunit alcohol dehydrogenase family)</fullName>
    </submittedName>
</protein>
<dbReference type="SMR" id="A0A1X6YUC8"/>
<keyword evidence="2 4" id="KW-0560">Oxidoreductase</keyword>
<dbReference type="EC" id="1.1.1.47" evidence="4"/>
<evidence type="ECO:0000313" key="3">
    <source>
        <dbReference type="EMBL" id="PSK87566.1"/>
    </source>
</evidence>
<reference evidence="3 6" key="2">
    <citation type="submission" date="2018-03" db="EMBL/GenBank/DDBJ databases">
        <title>Genomic Encyclopedia of Archaeal and Bacterial Type Strains, Phase II (KMG-II): from individual species to whole genera.</title>
        <authorList>
            <person name="Goeker M."/>
        </authorList>
    </citation>
    <scope>NUCLEOTIDE SEQUENCE [LARGE SCALE GENOMIC DNA]</scope>
    <source>
        <strain evidence="3 6">DSM 29956</strain>
    </source>
</reference>
<evidence type="ECO:0000256" key="1">
    <source>
        <dbReference type="ARBA" id="ARBA00006484"/>
    </source>
</evidence>
<dbReference type="Proteomes" id="UP000193495">
    <property type="component" value="Unassembled WGS sequence"/>
</dbReference>
<dbReference type="InterPro" id="IPR020904">
    <property type="entry name" value="Sc_DH/Rdtase_CS"/>
</dbReference>
<gene>
    <name evidence="4" type="primary">ycdF</name>
    <name evidence="3" type="ORF">CLV79_10246</name>
    <name evidence="4" type="ORF">LOS8367_01130</name>
</gene>
<dbReference type="SUPFAM" id="SSF51735">
    <property type="entry name" value="NAD(P)-binding Rossmann-fold domains"/>
    <property type="match status" value="1"/>
</dbReference>